<feature type="repeat" description="ANK" evidence="3">
    <location>
        <begin position="950"/>
        <end position="982"/>
    </location>
</feature>
<dbReference type="PANTHER" id="PTHR24198:SF165">
    <property type="entry name" value="ANKYRIN REPEAT-CONTAINING PROTEIN-RELATED"/>
    <property type="match status" value="1"/>
</dbReference>
<evidence type="ECO:0000256" key="1">
    <source>
        <dbReference type="ARBA" id="ARBA00022737"/>
    </source>
</evidence>
<dbReference type="Pfam" id="PF20720">
    <property type="entry name" value="nSTAND3"/>
    <property type="match status" value="1"/>
</dbReference>
<evidence type="ECO:0000256" key="4">
    <source>
        <dbReference type="SAM" id="MobiDB-lite"/>
    </source>
</evidence>
<name>A0A9D4QMR4_DREPO</name>
<dbReference type="InterPro" id="IPR049050">
    <property type="entry name" value="nSTAND3"/>
</dbReference>
<dbReference type="PROSITE" id="PS50088">
    <property type="entry name" value="ANK_REPEAT"/>
    <property type="match status" value="7"/>
</dbReference>
<evidence type="ECO:0000256" key="3">
    <source>
        <dbReference type="PROSITE-ProRule" id="PRU00023"/>
    </source>
</evidence>
<accession>A0A9D4QMR4</accession>
<reference evidence="6" key="2">
    <citation type="submission" date="2020-11" db="EMBL/GenBank/DDBJ databases">
        <authorList>
            <person name="McCartney M.A."/>
            <person name="Auch B."/>
            <person name="Kono T."/>
            <person name="Mallez S."/>
            <person name="Becker A."/>
            <person name="Gohl D.M."/>
            <person name="Silverstein K.A.T."/>
            <person name="Koren S."/>
            <person name="Bechman K.B."/>
            <person name="Herman A."/>
            <person name="Abrahante J.E."/>
            <person name="Garbe J."/>
        </authorList>
    </citation>
    <scope>NUCLEOTIDE SEQUENCE</scope>
    <source>
        <strain evidence="6">Duluth1</strain>
        <tissue evidence="6">Whole animal</tissue>
    </source>
</reference>
<feature type="repeat" description="ANK" evidence="3">
    <location>
        <begin position="1151"/>
        <end position="1183"/>
    </location>
</feature>
<proteinExistence type="predicted"/>
<feature type="region of interest" description="Disordered" evidence="4">
    <location>
        <begin position="23"/>
        <end position="46"/>
    </location>
</feature>
<dbReference type="PANTHER" id="PTHR24198">
    <property type="entry name" value="ANKYRIN REPEAT AND PROTEIN KINASE DOMAIN-CONTAINING PROTEIN"/>
    <property type="match status" value="1"/>
</dbReference>
<evidence type="ECO:0000313" key="7">
    <source>
        <dbReference type="Proteomes" id="UP000828390"/>
    </source>
</evidence>
<dbReference type="Gene3D" id="3.40.50.300">
    <property type="entry name" value="P-loop containing nucleotide triphosphate hydrolases"/>
    <property type="match status" value="1"/>
</dbReference>
<dbReference type="SUPFAM" id="SSF48403">
    <property type="entry name" value="Ankyrin repeat"/>
    <property type="match status" value="2"/>
</dbReference>
<dbReference type="Proteomes" id="UP000828390">
    <property type="component" value="Unassembled WGS sequence"/>
</dbReference>
<evidence type="ECO:0000259" key="5">
    <source>
        <dbReference type="Pfam" id="PF20720"/>
    </source>
</evidence>
<feature type="repeat" description="ANK" evidence="3">
    <location>
        <begin position="1084"/>
        <end position="1116"/>
    </location>
</feature>
<dbReference type="PRINTS" id="PR01415">
    <property type="entry name" value="ANKYRIN"/>
</dbReference>
<sequence length="1344" mass="150673">MTDNIQIEVTGSLDPGEDFIIETDDIPQLPSKSPWRQDGGGGDSEYKHLTRHQSEVFTKREVARTLSVPTKIPTAASTTRTSISRHGSKVQESQREVQTEVQQDDLMRSILQSDEVRQEYRRIRELSKDILNKHAFTTSSYKMPKYTKSYKNALHCLEDAKALFIQGSIGRGKTHLARDVMLTLLSEHPTFEPLMLPSPCSLELLRFSPTCAIVLIDECFGTEGSAAKYLNEVKKMMHTLQTKFDKAQLILILTSRNERMNELDDSNLTFIDDLKCKRIDIDDVENAFSDQEMHTILAGWSKRYQLDIHNSVTEMQQMVAKFKDNCDMHGIGFPEVCQLIGLSTVQTLTVFEDPVGAIETYVEHLIQKEPHYVACLAQVVLSEGLSKAEASEDYLKRIIDLLSLPNISIKDTLNCLLHLQKQGVVCEQGEKYFVSSRSLYCVLLNRLASKDIEKCLRYLPIRALNAINFEGNESSARDVIEHRNYSYTLDLKTVSGLISRFSNAMETKKSQEFHETASSKLWLDADFIDNMFRVYGYHFFFSCDEAGVPFSAYLVRTGNTKALNVLVRNIEQIQKNNFSSVSDNLEKIKLEACAVDNEDVIVSLFSLAPAITPQMVHAAINNSLIDLTIQLVQSALDSDMDIIDSELIRLSCEKGSFETVSFLFSKMNQKRLGTETRKRDSRGLSLLHNAVISGSIEIYDLLIKQGLDPSAKARNGFTVLHFSAMYGNLKIMKHICAHNPNLINEIDANEMHCAHVAAREGQHQVFKFLLETGVRTDLQAKGQNTFLHIAAFNGWTEIIRVINAKSTQLLNQTNLKSFTPAHLAAKSGHVDALLYLLEIGEDYLATTIDKRTYVHLAAFSGTREMLTVLCRKYPDLISKSDVDGNTPLHDAAAGGNVEIFNDLIQYGLSPFTTNADGATVLHDACFYGKLEMVKFICLNYSDLINVRTDIGLTPVFGAALGGYLDIMKYMLERGAELEILSKENSSLLHEAAFTGKLEMVQFLAQKFPNMVNRRNLRSFMPCHFAAQEGHLEVLLYLLPKQPSDFPVTKEKQTIMHIAAYNKMLPIVKYICQKFPSLMQLADSDGANPLHYAARGGSTEVFDYLIEKGLDPESKTHAESTVLHLAAYDGNHAMVIHICEKFSKLVHTLDSTGHSPAHYAAGSGELPLLLNILEYGVDPRQKAGNGATLLMKAAWNGKPEMVQYLCTSYPDLKEKKDVLGCDCLHYAACGGHVHVIQYLIEEGLDPFSTSTEGHTILQVAVYHGKMKTVKFLSKRFPQLLYKEDQNGKNALDYAKQVENIGMIQLLNALSKKAPGNSDLISEVFCCQGRDSCCNWLTTIFCFCRK</sequence>
<dbReference type="PROSITE" id="PS50297">
    <property type="entry name" value="ANK_REP_REGION"/>
    <property type="match status" value="7"/>
</dbReference>
<reference evidence="6" key="1">
    <citation type="journal article" date="2019" name="bioRxiv">
        <title>The Genome of the Zebra Mussel, Dreissena polymorpha: A Resource for Invasive Species Research.</title>
        <authorList>
            <person name="McCartney M.A."/>
            <person name="Auch B."/>
            <person name="Kono T."/>
            <person name="Mallez S."/>
            <person name="Zhang Y."/>
            <person name="Obille A."/>
            <person name="Becker A."/>
            <person name="Abrahante J.E."/>
            <person name="Garbe J."/>
            <person name="Badalamenti J.P."/>
            <person name="Herman A."/>
            <person name="Mangelson H."/>
            <person name="Liachko I."/>
            <person name="Sullivan S."/>
            <person name="Sone E.D."/>
            <person name="Koren S."/>
            <person name="Silverstein K.A.T."/>
            <person name="Beckman K.B."/>
            <person name="Gohl D.M."/>
        </authorList>
    </citation>
    <scope>NUCLEOTIDE SEQUENCE</scope>
    <source>
        <strain evidence="6">Duluth1</strain>
        <tissue evidence="6">Whole animal</tissue>
    </source>
</reference>
<feature type="repeat" description="ANK" evidence="3">
    <location>
        <begin position="1218"/>
        <end position="1250"/>
    </location>
</feature>
<evidence type="ECO:0000313" key="6">
    <source>
        <dbReference type="EMBL" id="KAH3835815.1"/>
    </source>
</evidence>
<protein>
    <recommendedName>
        <fullName evidence="5">Novel STAND NTPase 3 domain-containing protein</fullName>
    </recommendedName>
</protein>
<feature type="repeat" description="ANK" evidence="3">
    <location>
        <begin position="816"/>
        <end position="848"/>
    </location>
</feature>
<dbReference type="InterPro" id="IPR027417">
    <property type="entry name" value="P-loop_NTPase"/>
</dbReference>
<dbReference type="InterPro" id="IPR036770">
    <property type="entry name" value="Ankyrin_rpt-contain_sf"/>
</dbReference>
<keyword evidence="2 3" id="KW-0040">ANK repeat</keyword>
<feature type="repeat" description="ANK" evidence="3">
    <location>
        <begin position="682"/>
        <end position="714"/>
    </location>
</feature>
<dbReference type="OrthoDB" id="6147539at2759"/>
<dbReference type="Pfam" id="PF13637">
    <property type="entry name" value="Ank_4"/>
    <property type="match status" value="1"/>
</dbReference>
<evidence type="ECO:0000256" key="2">
    <source>
        <dbReference type="ARBA" id="ARBA00023043"/>
    </source>
</evidence>
<gene>
    <name evidence="6" type="ORF">DPMN_109179</name>
</gene>
<organism evidence="6 7">
    <name type="scientific">Dreissena polymorpha</name>
    <name type="common">Zebra mussel</name>
    <name type="synonym">Mytilus polymorpha</name>
    <dbReference type="NCBI Taxonomy" id="45954"/>
    <lineage>
        <taxon>Eukaryota</taxon>
        <taxon>Metazoa</taxon>
        <taxon>Spiralia</taxon>
        <taxon>Lophotrochozoa</taxon>
        <taxon>Mollusca</taxon>
        <taxon>Bivalvia</taxon>
        <taxon>Autobranchia</taxon>
        <taxon>Heteroconchia</taxon>
        <taxon>Euheterodonta</taxon>
        <taxon>Imparidentia</taxon>
        <taxon>Neoheterodontei</taxon>
        <taxon>Myida</taxon>
        <taxon>Dreissenoidea</taxon>
        <taxon>Dreissenidae</taxon>
        <taxon>Dreissena</taxon>
    </lineage>
</organism>
<dbReference type="SMART" id="SM00248">
    <property type="entry name" value="ANK"/>
    <property type="match status" value="19"/>
</dbReference>
<feature type="compositionally biased region" description="Low complexity" evidence="4">
    <location>
        <begin position="74"/>
        <end position="85"/>
    </location>
</feature>
<keyword evidence="7" id="KW-1185">Reference proteome</keyword>
<dbReference type="EMBL" id="JAIWYP010000004">
    <property type="protein sequence ID" value="KAH3835815.1"/>
    <property type="molecule type" value="Genomic_DNA"/>
</dbReference>
<feature type="region of interest" description="Disordered" evidence="4">
    <location>
        <begin position="69"/>
        <end position="101"/>
    </location>
</feature>
<dbReference type="InterPro" id="IPR002110">
    <property type="entry name" value="Ankyrin_rpt"/>
</dbReference>
<keyword evidence="1" id="KW-0677">Repeat</keyword>
<dbReference type="Gene3D" id="1.25.40.20">
    <property type="entry name" value="Ankyrin repeat-containing domain"/>
    <property type="match status" value="2"/>
</dbReference>
<feature type="repeat" description="ANK" evidence="3">
    <location>
        <begin position="883"/>
        <end position="915"/>
    </location>
</feature>
<comment type="caution">
    <text evidence="6">The sequence shown here is derived from an EMBL/GenBank/DDBJ whole genome shotgun (WGS) entry which is preliminary data.</text>
</comment>
<dbReference type="Pfam" id="PF12796">
    <property type="entry name" value="Ank_2"/>
    <property type="match status" value="4"/>
</dbReference>
<feature type="domain" description="Novel STAND NTPase 3" evidence="5">
    <location>
        <begin position="147"/>
        <end position="297"/>
    </location>
</feature>